<comment type="caution">
    <text evidence="1">The sequence shown here is derived from an EMBL/GenBank/DDBJ whole genome shotgun (WGS) entry which is preliminary data.</text>
</comment>
<dbReference type="AlphaFoldDB" id="A0A699S3P4"/>
<accession>A0A699S3P4</accession>
<reference evidence="1" key="1">
    <citation type="journal article" date="2019" name="Sci. Rep.">
        <title>Draft genome of Tanacetum cinerariifolium, the natural source of mosquito coil.</title>
        <authorList>
            <person name="Yamashiro T."/>
            <person name="Shiraishi A."/>
            <person name="Satake H."/>
            <person name="Nakayama K."/>
        </authorList>
    </citation>
    <scope>NUCLEOTIDE SEQUENCE</scope>
</reference>
<evidence type="ECO:0000313" key="1">
    <source>
        <dbReference type="EMBL" id="GFC92099.1"/>
    </source>
</evidence>
<organism evidence="1">
    <name type="scientific">Tanacetum cinerariifolium</name>
    <name type="common">Dalmatian daisy</name>
    <name type="synonym">Chrysanthemum cinerariifolium</name>
    <dbReference type="NCBI Taxonomy" id="118510"/>
    <lineage>
        <taxon>Eukaryota</taxon>
        <taxon>Viridiplantae</taxon>
        <taxon>Streptophyta</taxon>
        <taxon>Embryophyta</taxon>
        <taxon>Tracheophyta</taxon>
        <taxon>Spermatophyta</taxon>
        <taxon>Magnoliopsida</taxon>
        <taxon>eudicotyledons</taxon>
        <taxon>Gunneridae</taxon>
        <taxon>Pentapetalae</taxon>
        <taxon>asterids</taxon>
        <taxon>campanulids</taxon>
        <taxon>Asterales</taxon>
        <taxon>Asteraceae</taxon>
        <taxon>Asteroideae</taxon>
        <taxon>Anthemideae</taxon>
        <taxon>Anthemidinae</taxon>
        <taxon>Tanacetum</taxon>
    </lineage>
</organism>
<evidence type="ECO:0008006" key="2">
    <source>
        <dbReference type="Google" id="ProtNLM"/>
    </source>
</evidence>
<sequence>IKALKPENLEKEDVGGMIRKDIPKEKLEPCADGTLCLNDRINKAEIVQRTNSGFTGRERGLCGLLRCVGQRLRFRINAERKGDCLCFSRTKGSRTKLHHSRSRARIGSVCSEDMKALPIWNQMHCVHRP</sequence>
<protein>
    <recommendedName>
        <fullName evidence="2">Reverse transcriptase domain-containing protein</fullName>
    </recommendedName>
</protein>
<dbReference type="EMBL" id="BKCJ011135689">
    <property type="protein sequence ID" value="GFC92099.1"/>
    <property type="molecule type" value="Genomic_DNA"/>
</dbReference>
<proteinExistence type="predicted"/>
<feature type="non-terminal residue" evidence="1">
    <location>
        <position position="1"/>
    </location>
</feature>
<name>A0A699S3P4_TANCI</name>
<gene>
    <name evidence="1" type="ORF">Tci_864069</name>
</gene>